<feature type="transmembrane region" description="Helical" evidence="14">
    <location>
        <begin position="32"/>
        <end position="51"/>
    </location>
</feature>
<dbReference type="FunFam" id="3.40.710.10:FF:000024">
    <property type="entry name" value="Penicillin-binding protein 2"/>
    <property type="match status" value="1"/>
</dbReference>
<evidence type="ECO:0000256" key="2">
    <source>
        <dbReference type="ARBA" id="ARBA00004236"/>
    </source>
</evidence>
<dbReference type="GO" id="GO:0008360">
    <property type="term" value="P:regulation of cell shape"/>
    <property type="evidence" value="ECO:0007669"/>
    <property type="project" value="UniProtKB-KW"/>
</dbReference>
<comment type="subcellular location">
    <subcellularLocation>
        <location evidence="2">Cell membrane</location>
    </subcellularLocation>
    <subcellularLocation>
        <location evidence="1">Membrane</location>
        <topology evidence="1">Single-pass membrane protein</topology>
    </subcellularLocation>
</comment>
<evidence type="ECO:0000256" key="12">
    <source>
        <dbReference type="ARBA" id="ARBA00023136"/>
    </source>
</evidence>
<evidence type="ECO:0000256" key="10">
    <source>
        <dbReference type="ARBA" id="ARBA00022984"/>
    </source>
</evidence>
<evidence type="ECO:0000259" key="16">
    <source>
        <dbReference type="Pfam" id="PF03717"/>
    </source>
</evidence>
<dbReference type="PANTHER" id="PTHR30627">
    <property type="entry name" value="PEPTIDOGLYCAN D,D-TRANSPEPTIDASE"/>
    <property type="match status" value="1"/>
</dbReference>
<keyword evidence="12 14" id="KW-0472">Membrane</keyword>
<dbReference type="GO" id="GO:0008658">
    <property type="term" value="F:penicillin binding"/>
    <property type="evidence" value="ECO:0007669"/>
    <property type="project" value="InterPro"/>
</dbReference>
<keyword evidence="13" id="KW-0961">Cell wall biogenesis/degradation</keyword>
<dbReference type="Gene3D" id="3.90.1310.10">
    <property type="entry name" value="Penicillin-binding protein 2a (Domain 2)"/>
    <property type="match status" value="1"/>
</dbReference>
<dbReference type="NCBIfam" id="TIGR03423">
    <property type="entry name" value="pbp2_mrdA"/>
    <property type="match status" value="1"/>
</dbReference>
<gene>
    <name evidence="17" type="primary">mrdA</name>
    <name evidence="17" type="ORF">C0169_04310</name>
</gene>
<dbReference type="GO" id="GO:0071972">
    <property type="term" value="F:peptidoglycan L,D-transpeptidase activity"/>
    <property type="evidence" value="ECO:0007669"/>
    <property type="project" value="TreeGrafter"/>
</dbReference>
<keyword evidence="11 14" id="KW-1133">Transmembrane helix</keyword>
<feature type="domain" description="Penicillin-binding protein transpeptidase" evidence="15">
    <location>
        <begin position="277"/>
        <end position="603"/>
    </location>
</feature>
<keyword evidence="10" id="KW-0573">Peptidoglycan synthesis</keyword>
<protein>
    <submittedName>
        <fullName evidence="17">Penicillin-binding protein 2</fullName>
    </submittedName>
</protein>
<dbReference type="Pfam" id="PF03717">
    <property type="entry name" value="PBP_dimer"/>
    <property type="match status" value="1"/>
</dbReference>
<dbReference type="GO" id="GO:0071555">
    <property type="term" value="P:cell wall organization"/>
    <property type="evidence" value="ECO:0007669"/>
    <property type="project" value="UniProtKB-KW"/>
</dbReference>
<evidence type="ECO:0000313" key="18">
    <source>
        <dbReference type="Proteomes" id="UP000235619"/>
    </source>
</evidence>
<sequence length="629" mass="71961">MKRFKEDGFLIREFFKTQQKILKGIFWEKRLFWAKFLIGFSFVVLWLRFFYLQVVKYPYYFKKAKERSVVNYVIKAPRGEIVTSDGVVVATNRAVFQLYLDPELIKNKEDEVLYKLSKILGEDFGSLKERYYLAKKTFLGRVLIKRNLNWDEVAKIMVRRYYLPGVKIEVESERFYPYGEAYFHLLGYISKITLEEYKILKEKGYSMEDYIGRMGIERAFEERLKGKNGVIEIERDAYGRLGKEINRILPVPGEDLVITVNHNLQMKAYELLKDKKGAIVALSPKDGSILAMVSSPSIDPQKFIDGFTQEEWERVNSSPEKPFLNRALQAYPPGSTYKIITAIAALKSGIVSSINNTVFCPGYFRMGSRIFRCWEAKGHGSVNFIKAIAYSCDVYFYTLASKLDVDYLAEVSKEWGLGKTTGLGWSEEKEGLIPNRAWKEKTFKEPWYQGETVVMGIGQGYLLVTPLQMARVYMAIANGGYLYKPYVVKRIRTLDGKIIEIDPQIEKKLTLDQQHWNWIKEGLLEVVKIGTGRAAFIPGLNVAGKTGTAQVVSLAFKKIKALEHHAWFVSYAGYSDPEIVSAILVEHGGHGGSAAAPLARELYKSFFGIKEPEKIISETKEETLSDENQ</sequence>
<dbReference type="InterPro" id="IPR050515">
    <property type="entry name" value="Beta-lactam/transpept"/>
</dbReference>
<reference evidence="17 18" key="1">
    <citation type="submission" date="2018-01" db="EMBL/GenBank/DDBJ databases">
        <title>Metagenomic assembled genomes from two thermal pools in the Uzon Caldera, Kamchatka, Russia.</title>
        <authorList>
            <person name="Wilkins L."/>
            <person name="Ettinger C."/>
        </authorList>
    </citation>
    <scope>NUCLEOTIDE SEQUENCE [LARGE SCALE GENOMIC DNA]</scope>
    <source>
        <strain evidence="17">ARK-04</strain>
    </source>
</reference>
<dbReference type="PANTHER" id="PTHR30627:SF2">
    <property type="entry name" value="PEPTIDOGLYCAN D,D-TRANSPEPTIDASE MRDA"/>
    <property type="match status" value="1"/>
</dbReference>
<evidence type="ECO:0000259" key="15">
    <source>
        <dbReference type="Pfam" id="PF00905"/>
    </source>
</evidence>
<keyword evidence="3" id="KW-1003">Cell membrane</keyword>
<keyword evidence="9" id="KW-0133">Cell shape</keyword>
<dbReference type="InterPro" id="IPR001460">
    <property type="entry name" value="PCN-bd_Tpept"/>
</dbReference>
<dbReference type="SUPFAM" id="SSF56519">
    <property type="entry name" value="Penicillin binding protein dimerisation domain"/>
    <property type="match status" value="1"/>
</dbReference>
<dbReference type="Pfam" id="PF00905">
    <property type="entry name" value="Transpeptidase"/>
    <property type="match status" value="1"/>
</dbReference>
<evidence type="ECO:0000256" key="9">
    <source>
        <dbReference type="ARBA" id="ARBA00022960"/>
    </source>
</evidence>
<evidence type="ECO:0000256" key="11">
    <source>
        <dbReference type="ARBA" id="ARBA00022989"/>
    </source>
</evidence>
<dbReference type="SUPFAM" id="SSF56601">
    <property type="entry name" value="beta-lactamase/transpeptidase-like"/>
    <property type="match status" value="1"/>
</dbReference>
<dbReference type="InterPro" id="IPR012338">
    <property type="entry name" value="Beta-lactam/transpept-like"/>
</dbReference>
<proteinExistence type="predicted"/>
<evidence type="ECO:0000256" key="1">
    <source>
        <dbReference type="ARBA" id="ARBA00004167"/>
    </source>
</evidence>
<evidence type="ECO:0000256" key="13">
    <source>
        <dbReference type="ARBA" id="ARBA00023316"/>
    </source>
</evidence>
<dbReference type="GO" id="GO:0009002">
    <property type="term" value="F:serine-type D-Ala-D-Ala carboxypeptidase activity"/>
    <property type="evidence" value="ECO:0007669"/>
    <property type="project" value="InterPro"/>
</dbReference>
<evidence type="ECO:0000256" key="4">
    <source>
        <dbReference type="ARBA" id="ARBA00022519"/>
    </source>
</evidence>
<comment type="caution">
    <text evidence="17">The sequence shown here is derived from an EMBL/GenBank/DDBJ whole genome shotgun (WGS) entry which is preliminary data.</text>
</comment>
<dbReference type="InterPro" id="IPR017790">
    <property type="entry name" value="Penicillin-binding_protein_2"/>
</dbReference>
<dbReference type="AlphaFoldDB" id="A0A2N7QDN3"/>
<dbReference type="InterPro" id="IPR005311">
    <property type="entry name" value="PBP_dimer"/>
</dbReference>
<evidence type="ECO:0000256" key="6">
    <source>
        <dbReference type="ARBA" id="ARBA00022670"/>
    </source>
</evidence>
<accession>A0A2N7QDN3</accession>
<dbReference type="GO" id="GO:0005886">
    <property type="term" value="C:plasma membrane"/>
    <property type="evidence" value="ECO:0007669"/>
    <property type="project" value="UniProtKB-SubCell"/>
</dbReference>
<evidence type="ECO:0000256" key="8">
    <source>
        <dbReference type="ARBA" id="ARBA00022801"/>
    </source>
</evidence>
<dbReference type="GO" id="GO:0006508">
    <property type="term" value="P:proteolysis"/>
    <property type="evidence" value="ECO:0007669"/>
    <property type="project" value="UniProtKB-KW"/>
</dbReference>
<evidence type="ECO:0000256" key="3">
    <source>
        <dbReference type="ARBA" id="ARBA00022475"/>
    </source>
</evidence>
<dbReference type="InterPro" id="IPR036138">
    <property type="entry name" value="PBP_dimer_sf"/>
</dbReference>
<name>A0A2N7QDN3_9BACT</name>
<keyword evidence="8" id="KW-0378">Hydrolase</keyword>
<dbReference type="GO" id="GO:0009252">
    <property type="term" value="P:peptidoglycan biosynthetic process"/>
    <property type="evidence" value="ECO:0007669"/>
    <property type="project" value="UniProtKB-KW"/>
</dbReference>
<keyword evidence="7 14" id="KW-0812">Transmembrane</keyword>
<evidence type="ECO:0000256" key="5">
    <source>
        <dbReference type="ARBA" id="ARBA00022645"/>
    </source>
</evidence>
<keyword evidence="5" id="KW-0121">Carboxypeptidase</keyword>
<dbReference type="EMBL" id="PNJD01000258">
    <property type="protein sequence ID" value="PMP96712.1"/>
    <property type="molecule type" value="Genomic_DNA"/>
</dbReference>
<feature type="domain" description="Penicillin-binding protein dimerisation" evidence="16">
    <location>
        <begin position="74"/>
        <end position="243"/>
    </location>
</feature>
<evidence type="ECO:0000256" key="14">
    <source>
        <dbReference type="SAM" id="Phobius"/>
    </source>
</evidence>
<dbReference type="Proteomes" id="UP000235619">
    <property type="component" value="Unassembled WGS sequence"/>
</dbReference>
<keyword evidence="4" id="KW-0997">Cell inner membrane</keyword>
<evidence type="ECO:0000313" key="17">
    <source>
        <dbReference type="EMBL" id="PMP96712.1"/>
    </source>
</evidence>
<organism evidence="17 18">
    <name type="scientific">Thermodesulfobacterium geofontis</name>
    <dbReference type="NCBI Taxonomy" id="1295609"/>
    <lineage>
        <taxon>Bacteria</taxon>
        <taxon>Pseudomonadati</taxon>
        <taxon>Thermodesulfobacteriota</taxon>
        <taxon>Thermodesulfobacteria</taxon>
        <taxon>Thermodesulfobacteriales</taxon>
        <taxon>Thermodesulfobacteriaceae</taxon>
        <taxon>Thermodesulfobacterium</taxon>
    </lineage>
</organism>
<dbReference type="Gene3D" id="3.40.710.10">
    <property type="entry name" value="DD-peptidase/beta-lactamase superfamily"/>
    <property type="match status" value="1"/>
</dbReference>
<keyword evidence="6" id="KW-0645">Protease</keyword>
<evidence type="ECO:0000256" key="7">
    <source>
        <dbReference type="ARBA" id="ARBA00022692"/>
    </source>
</evidence>